<organism evidence="3 4">
    <name type="scientific">Microbacterium azadirachtae</name>
    <dbReference type="NCBI Taxonomy" id="582680"/>
    <lineage>
        <taxon>Bacteria</taxon>
        <taxon>Bacillati</taxon>
        <taxon>Actinomycetota</taxon>
        <taxon>Actinomycetes</taxon>
        <taxon>Micrococcales</taxon>
        <taxon>Microbacteriaceae</taxon>
        <taxon>Microbacterium</taxon>
    </lineage>
</organism>
<feature type="transmembrane region" description="Helical" evidence="2">
    <location>
        <begin position="323"/>
        <end position="348"/>
    </location>
</feature>
<feature type="transmembrane region" description="Helical" evidence="2">
    <location>
        <begin position="94"/>
        <end position="115"/>
    </location>
</feature>
<dbReference type="AlphaFoldDB" id="A0A0F0KRR7"/>
<keyword evidence="2" id="KW-0472">Membrane</keyword>
<keyword evidence="2" id="KW-1133">Transmembrane helix</keyword>
<dbReference type="Proteomes" id="UP000033448">
    <property type="component" value="Unassembled WGS sequence"/>
</dbReference>
<name>A0A0F0KRR7_9MICO</name>
<gene>
    <name evidence="3" type="ORF">RL72_02233</name>
</gene>
<protein>
    <submittedName>
        <fullName evidence="3">Uncharacterized protein</fullName>
    </submittedName>
</protein>
<feature type="transmembrane region" description="Helical" evidence="2">
    <location>
        <begin position="12"/>
        <end position="33"/>
    </location>
</feature>
<proteinExistence type="predicted"/>
<evidence type="ECO:0000256" key="1">
    <source>
        <dbReference type="SAM" id="MobiDB-lite"/>
    </source>
</evidence>
<feature type="transmembrane region" description="Helical" evidence="2">
    <location>
        <begin position="45"/>
        <end position="69"/>
    </location>
</feature>
<keyword evidence="2" id="KW-0812">Transmembrane</keyword>
<reference evidence="3 4" key="1">
    <citation type="submission" date="2015-02" db="EMBL/GenBank/DDBJ databases">
        <title>Draft genome sequences of ten Microbacterium spp. with emphasis on heavy metal contaminated environments.</title>
        <authorList>
            <person name="Corretto E."/>
        </authorList>
    </citation>
    <scope>NUCLEOTIDE SEQUENCE [LARGE SCALE GENOMIC DNA]</scope>
    <source>
        <strain evidence="3 4">DSM 23848</strain>
    </source>
</reference>
<dbReference type="RefSeq" id="WP_156156782.1">
    <property type="nucleotide sequence ID" value="NZ_JYIT01000079.1"/>
</dbReference>
<dbReference type="EMBL" id="JYIT01000079">
    <property type="protein sequence ID" value="KJL21926.1"/>
    <property type="molecule type" value="Genomic_DNA"/>
</dbReference>
<evidence type="ECO:0000313" key="4">
    <source>
        <dbReference type="Proteomes" id="UP000033448"/>
    </source>
</evidence>
<feature type="transmembrane region" description="Helical" evidence="2">
    <location>
        <begin position="185"/>
        <end position="203"/>
    </location>
</feature>
<feature type="transmembrane region" description="Helical" evidence="2">
    <location>
        <begin position="155"/>
        <end position="173"/>
    </location>
</feature>
<evidence type="ECO:0000313" key="3">
    <source>
        <dbReference type="EMBL" id="KJL21926.1"/>
    </source>
</evidence>
<evidence type="ECO:0000256" key="2">
    <source>
        <dbReference type="SAM" id="Phobius"/>
    </source>
</evidence>
<feature type="transmembrane region" description="Helical" evidence="2">
    <location>
        <begin position="255"/>
        <end position="275"/>
    </location>
</feature>
<dbReference type="PATRIC" id="fig|582680.7.peg.2280"/>
<feature type="region of interest" description="Disordered" evidence="1">
    <location>
        <begin position="433"/>
        <end position="460"/>
    </location>
</feature>
<feature type="transmembrane region" description="Helical" evidence="2">
    <location>
        <begin position="368"/>
        <end position="393"/>
    </location>
</feature>
<dbReference type="OrthoDB" id="3802671at2"/>
<sequence length="460" mass="50180">MGAILRTTGRVLWMRWPALLAWYLAGILVHYVVNEVAGVVGAYTSVGGLLILPIAVLARLISLVGMLLVMRDGLRALQSVAPVPEAAAERRRSFLTALLASILPFFAVYAAQGLLREDIQAYGLRALAKNTEEIRATLGTDRTFDPGDNVLELSFNVWTVLIIVGAFAARWAWGRWSNRLPRAMALAAVYCEVIWVFFSVLLLKDVTQAVTAWIDTRAAVAWLGEVRATLAGWLPPLVWLGDGIGWLLGQAGPVLLAPLAWLTVAGVVYGQAIVAEKLQIQHRLIVQMHERVARVPNPVMRRLRDLGAELGSRFLPIWRAILLMWRAGPLIIASYALLYTVVVVAQSWLRYGVSRWIGPHDLDLFWNVYWPVIFLIPPLIMEPIRLAVVAGAYDTTFGMLRRAQQARSDAAAPATEDEVDAAAITAAAGALPSAALREPASSRTTKLPPGAPVPPAVPPA</sequence>
<accession>A0A0F0KRR7</accession>
<keyword evidence="4" id="KW-1185">Reference proteome</keyword>
<feature type="compositionally biased region" description="Pro residues" evidence="1">
    <location>
        <begin position="449"/>
        <end position="460"/>
    </location>
</feature>
<comment type="caution">
    <text evidence="3">The sequence shown here is derived from an EMBL/GenBank/DDBJ whole genome shotgun (WGS) entry which is preliminary data.</text>
</comment>